<dbReference type="PROSITE" id="PS50883">
    <property type="entry name" value="EAL"/>
    <property type="match status" value="1"/>
</dbReference>
<dbReference type="CDD" id="cd00130">
    <property type="entry name" value="PAS"/>
    <property type="match status" value="2"/>
</dbReference>
<dbReference type="InterPro" id="IPR000160">
    <property type="entry name" value="GGDEF_dom"/>
</dbReference>
<dbReference type="SMART" id="SM00052">
    <property type="entry name" value="EAL"/>
    <property type="match status" value="1"/>
</dbReference>
<feature type="domain" description="EAL" evidence="4">
    <location>
        <begin position="533"/>
        <end position="788"/>
    </location>
</feature>
<dbReference type="InterPro" id="IPR000700">
    <property type="entry name" value="PAS-assoc_C"/>
</dbReference>
<dbReference type="NCBIfam" id="TIGR00254">
    <property type="entry name" value="GGDEF"/>
    <property type="match status" value="1"/>
</dbReference>
<dbReference type="PROSITE" id="PS50112">
    <property type="entry name" value="PAS"/>
    <property type="match status" value="2"/>
</dbReference>
<dbReference type="Gene3D" id="3.30.70.270">
    <property type="match status" value="1"/>
</dbReference>
<dbReference type="SMART" id="SM00086">
    <property type="entry name" value="PAC"/>
    <property type="match status" value="2"/>
</dbReference>
<dbReference type="CDD" id="cd01948">
    <property type="entry name" value="EAL"/>
    <property type="match status" value="1"/>
</dbReference>
<dbReference type="InterPro" id="IPR001610">
    <property type="entry name" value="PAC"/>
</dbReference>
<dbReference type="SMART" id="SM00091">
    <property type="entry name" value="PAS"/>
    <property type="match status" value="2"/>
</dbReference>
<dbReference type="InterPro" id="IPR052155">
    <property type="entry name" value="Biofilm_reg_signaling"/>
</dbReference>
<keyword evidence="1" id="KW-0812">Transmembrane</keyword>
<name>A0ABY5AVP4_9CYAN</name>
<dbReference type="CDD" id="cd01949">
    <property type="entry name" value="GGDEF"/>
    <property type="match status" value="1"/>
</dbReference>
<dbReference type="InterPro" id="IPR035919">
    <property type="entry name" value="EAL_sf"/>
</dbReference>
<evidence type="ECO:0000259" key="3">
    <source>
        <dbReference type="PROSITE" id="PS50113"/>
    </source>
</evidence>
<sequence>MTAEDYNRNRFRLATARVAVVTFPLVLALWHGHRLLQQELSDSQPLESLASTQVHLALWLPSMLAALTGVLVALLLCLRRFYRWLRHPRGDRSAVEFALDRERLFNHTLIEANPAFVVAISPEGEVLRMNESMLRALGYRREEVLGRNYLSCCVPPCDRSRVRELFQDLVDVLDRIQAESSLMTKDGEILWVAWHGQSVRQCPSGACEFILGIGNDITDRQHTIQALATAEAKYRSIFENAIEGIFQVSPEGYYLSANPALAIILGYESPEHLIQKIDNIDRQLYVDSSRRAKLLRLLQTQNVVSGFEAEVYRRDGSVVWISEDVRAVRDHNGALLHYEGSVVDITERKRTEQRLRYNASHDELTGLWNRGWFLSQLERSLRRSRRHQDYQFVVLFLDLDNFKGVNDSLGHVIGDRLLLEVAHRLELCLRPGDTLARLGGDEFTILMENLQDLQEAVQLAQRIQQSLREPLPVENHRIFTQVSIGIAPADPGHRQPQDLLQDADIALYRAKKQKPTEGYVIFDRTMRSETIRRLQLETDLRGAIERNELKVVYQPIVCLDTLKITGFEALVRWRHSQYGPISPSEFIPIAEESGSIQALGAWVLRTAGHQLRQWQKTILGCDRLSMSINLSGRQLSQAFISQLDYLLADTQLDGGTLKLEITETALMEDVDSAIVLLKQIQDRHVVLCLDDFGTGYCSLNYLHRFPIQIIKLDRSFVERLFDSDGRPPIAPAIVNLAQHLQIHTIAEGIENLEQLQYLQNIGCNYGQGYWFSRPLEASRAEQLLQEDFNPQALAG</sequence>
<dbReference type="SUPFAM" id="SSF55073">
    <property type="entry name" value="Nucleotide cyclase"/>
    <property type="match status" value="1"/>
</dbReference>
<dbReference type="PROSITE" id="PS50887">
    <property type="entry name" value="GGDEF"/>
    <property type="match status" value="1"/>
</dbReference>
<evidence type="ECO:0000259" key="2">
    <source>
        <dbReference type="PROSITE" id="PS50112"/>
    </source>
</evidence>
<organism evidence="6 7">
    <name type="scientific">Phormidium yuhuli AB48</name>
    <dbReference type="NCBI Taxonomy" id="2940671"/>
    <lineage>
        <taxon>Bacteria</taxon>
        <taxon>Bacillati</taxon>
        <taxon>Cyanobacteriota</taxon>
        <taxon>Cyanophyceae</taxon>
        <taxon>Oscillatoriophycideae</taxon>
        <taxon>Oscillatoriales</taxon>
        <taxon>Oscillatoriaceae</taxon>
        <taxon>Phormidium</taxon>
        <taxon>Phormidium yuhuli</taxon>
    </lineage>
</organism>
<keyword evidence="7" id="KW-1185">Reference proteome</keyword>
<evidence type="ECO:0000256" key="1">
    <source>
        <dbReference type="SAM" id="Phobius"/>
    </source>
</evidence>
<dbReference type="Pfam" id="PF00990">
    <property type="entry name" value="GGDEF"/>
    <property type="match status" value="1"/>
</dbReference>
<feature type="domain" description="PAC" evidence="3">
    <location>
        <begin position="176"/>
        <end position="229"/>
    </location>
</feature>
<proteinExistence type="predicted"/>
<evidence type="ECO:0000313" key="6">
    <source>
        <dbReference type="EMBL" id="USR92396.1"/>
    </source>
</evidence>
<dbReference type="InterPro" id="IPR013655">
    <property type="entry name" value="PAS_fold_3"/>
</dbReference>
<dbReference type="SUPFAM" id="SSF55785">
    <property type="entry name" value="PYP-like sensor domain (PAS domain)"/>
    <property type="match status" value="2"/>
</dbReference>
<dbReference type="PANTHER" id="PTHR44757:SF2">
    <property type="entry name" value="BIOFILM ARCHITECTURE MAINTENANCE PROTEIN MBAA"/>
    <property type="match status" value="1"/>
</dbReference>
<dbReference type="Proteomes" id="UP001056708">
    <property type="component" value="Chromosome"/>
</dbReference>
<evidence type="ECO:0000259" key="5">
    <source>
        <dbReference type="PROSITE" id="PS50887"/>
    </source>
</evidence>
<keyword evidence="1" id="KW-0472">Membrane</keyword>
<gene>
    <name evidence="6" type="ORF">NEA10_06660</name>
</gene>
<dbReference type="PROSITE" id="PS50113">
    <property type="entry name" value="PAC"/>
    <property type="match status" value="2"/>
</dbReference>
<dbReference type="EMBL" id="CP098611">
    <property type="protein sequence ID" value="USR92396.1"/>
    <property type="molecule type" value="Genomic_DNA"/>
</dbReference>
<feature type="domain" description="PAS" evidence="2">
    <location>
        <begin position="230"/>
        <end position="271"/>
    </location>
</feature>
<dbReference type="InterPro" id="IPR035965">
    <property type="entry name" value="PAS-like_dom_sf"/>
</dbReference>
<feature type="domain" description="PAC" evidence="3">
    <location>
        <begin position="305"/>
        <end position="357"/>
    </location>
</feature>
<evidence type="ECO:0000259" key="4">
    <source>
        <dbReference type="PROSITE" id="PS50883"/>
    </source>
</evidence>
<dbReference type="NCBIfam" id="TIGR00229">
    <property type="entry name" value="sensory_box"/>
    <property type="match status" value="2"/>
</dbReference>
<feature type="transmembrane region" description="Helical" evidence="1">
    <location>
        <begin position="56"/>
        <end position="78"/>
    </location>
</feature>
<accession>A0ABY5AVP4</accession>
<dbReference type="Pfam" id="PF08447">
    <property type="entry name" value="PAS_3"/>
    <property type="match status" value="1"/>
</dbReference>
<reference evidence="6" key="1">
    <citation type="submission" date="2022-06" db="EMBL/GenBank/DDBJ databases">
        <title>Genome sequence of Phormidium yuhuli AB48 isolated from an industrial photobioreactor environment.</title>
        <authorList>
            <person name="Qiu Y."/>
            <person name="Noonan A.J.C."/>
            <person name="Dofher K."/>
            <person name="Koch M."/>
            <person name="Kieft B."/>
            <person name="Lin X."/>
            <person name="Ziels R.M."/>
            <person name="Hallam S.J."/>
        </authorList>
    </citation>
    <scope>NUCLEOTIDE SEQUENCE</scope>
    <source>
        <strain evidence="6">AB48</strain>
    </source>
</reference>
<feature type="domain" description="GGDEF" evidence="5">
    <location>
        <begin position="390"/>
        <end position="524"/>
    </location>
</feature>
<dbReference type="SUPFAM" id="SSF141868">
    <property type="entry name" value="EAL domain-like"/>
    <property type="match status" value="1"/>
</dbReference>
<dbReference type="Pfam" id="PF00989">
    <property type="entry name" value="PAS"/>
    <property type="match status" value="1"/>
</dbReference>
<dbReference type="InterPro" id="IPR029787">
    <property type="entry name" value="Nucleotide_cyclase"/>
</dbReference>
<feature type="transmembrane region" description="Helical" evidence="1">
    <location>
        <begin position="18"/>
        <end position="36"/>
    </location>
</feature>
<dbReference type="Gene3D" id="3.30.450.20">
    <property type="entry name" value="PAS domain"/>
    <property type="match status" value="2"/>
</dbReference>
<dbReference type="SMART" id="SM00267">
    <property type="entry name" value="GGDEF"/>
    <property type="match status" value="1"/>
</dbReference>
<protein>
    <submittedName>
        <fullName evidence="6">EAL domain-containing protein</fullName>
    </submittedName>
</protein>
<dbReference type="Pfam" id="PF00563">
    <property type="entry name" value="EAL"/>
    <property type="match status" value="1"/>
</dbReference>
<dbReference type="RefSeq" id="WP_252664553.1">
    <property type="nucleotide sequence ID" value="NZ_CP098611.1"/>
</dbReference>
<dbReference type="InterPro" id="IPR013767">
    <property type="entry name" value="PAS_fold"/>
</dbReference>
<dbReference type="InterPro" id="IPR043128">
    <property type="entry name" value="Rev_trsase/Diguanyl_cyclase"/>
</dbReference>
<evidence type="ECO:0000313" key="7">
    <source>
        <dbReference type="Proteomes" id="UP001056708"/>
    </source>
</evidence>
<dbReference type="InterPro" id="IPR000014">
    <property type="entry name" value="PAS"/>
</dbReference>
<keyword evidence="1" id="KW-1133">Transmembrane helix</keyword>
<dbReference type="PANTHER" id="PTHR44757">
    <property type="entry name" value="DIGUANYLATE CYCLASE DGCP"/>
    <property type="match status" value="1"/>
</dbReference>
<dbReference type="Gene3D" id="3.20.20.450">
    <property type="entry name" value="EAL domain"/>
    <property type="match status" value="1"/>
</dbReference>
<dbReference type="InterPro" id="IPR001633">
    <property type="entry name" value="EAL_dom"/>
</dbReference>
<feature type="domain" description="PAS" evidence="2">
    <location>
        <begin position="109"/>
        <end position="171"/>
    </location>
</feature>